<dbReference type="EMBL" id="MGHE01000005">
    <property type="protein sequence ID" value="OGM65424.1"/>
    <property type="molecule type" value="Genomic_DNA"/>
</dbReference>
<evidence type="ECO:0000313" key="2">
    <source>
        <dbReference type="EMBL" id="OGM65424.1"/>
    </source>
</evidence>
<keyword evidence="1" id="KW-0812">Transmembrane</keyword>
<keyword evidence="1" id="KW-1133">Transmembrane helix</keyword>
<evidence type="ECO:0000256" key="1">
    <source>
        <dbReference type="SAM" id="Phobius"/>
    </source>
</evidence>
<keyword evidence="1" id="KW-0472">Membrane</keyword>
<dbReference type="Proteomes" id="UP000177060">
    <property type="component" value="Unassembled WGS sequence"/>
</dbReference>
<protein>
    <submittedName>
        <fullName evidence="2">Uncharacterized protein</fullName>
    </submittedName>
</protein>
<name>A0A1F8BMX0_9BACT</name>
<feature type="transmembrane region" description="Helical" evidence="1">
    <location>
        <begin position="80"/>
        <end position="102"/>
    </location>
</feature>
<feature type="transmembrane region" description="Helical" evidence="1">
    <location>
        <begin position="129"/>
        <end position="148"/>
    </location>
</feature>
<feature type="transmembrane region" description="Helical" evidence="1">
    <location>
        <begin position="54"/>
        <end position="73"/>
    </location>
</feature>
<evidence type="ECO:0000313" key="3">
    <source>
        <dbReference type="Proteomes" id="UP000177060"/>
    </source>
</evidence>
<organism evidence="2 3">
    <name type="scientific">Candidatus Woesebacteria bacterium RIFCSPLOWO2_01_FULL_39_14</name>
    <dbReference type="NCBI Taxonomy" id="1802518"/>
    <lineage>
        <taxon>Bacteria</taxon>
        <taxon>Candidatus Woeseibacteriota</taxon>
    </lineage>
</organism>
<gene>
    <name evidence="2" type="ORF">A3A52_03565</name>
</gene>
<accession>A0A1F8BMX0</accession>
<comment type="caution">
    <text evidence="2">The sequence shown here is derived from an EMBL/GenBank/DDBJ whole genome shotgun (WGS) entry which is preliminary data.</text>
</comment>
<dbReference type="AlphaFoldDB" id="A0A1F8BMX0"/>
<feature type="transmembrane region" description="Helical" evidence="1">
    <location>
        <begin position="7"/>
        <end position="24"/>
    </location>
</feature>
<sequence length="149" mass="17701">MGKEFNPIVIFLVVYAAMLANSFWEAYVEGRNPWDKRKIGWKIHLSEKYTFPAYHFYLFVVMWPLLLSLPLIIYGWNTKLFGILLSAYTSGLVLEDFMWFVVNPNVKLSEFNSKFANYYPWIKSGKFEIPAGYIILVILSFASWWFLWR</sequence>
<proteinExistence type="predicted"/>
<reference evidence="2 3" key="1">
    <citation type="journal article" date="2016" name="Nat. Commun.">
        <title>Thousands of microbial genomes shed light on interconnected biogeochemical processes in an aquifer system.</title>
        <authorList>
            <person name="Anantharaman K."/>
            <person name="Brown C.T."/>
            <person name="Hug L.A."/>
            <person name="Sharon I."/>
            <person name="Castelle C.J."/>
            <person name="Probst A.J."/>
            <person name="Thomas B.C."/>
            <person name="Singh A."/>
            <person name="Wilkins M.J."/>
            <person name="Karaoz U."/>
            <person name="Brodie E.L."/>
            <person name="Williams K.H."/>
            <person name="Hubbard S.S."/>
            <person name="Banfield J.F."/>
        </authorList>
    </citation>
    <scope>NUCLEOTIDE SEQUENCE [LARGE SCALE GENOMIC DNA]</scope>
</reference>